<name>A0A1Y0D2H0_9GAMM</name>
<dbReference type="Proteomes" id="UP000243937">
    <property type="component" value="Chromosome"/>
</dbReference>
<dbReference type="EMBL" id="CP021377">
    <property type="protein sequence ID" value="ART81721.1"/>
    <property type="molecule type" value="Genomic_DNA"/>
</dbReference>
<organism evidence="1 2">
    <name type="scientific">Oceanisphaera profunda</name>
    <dbReference type="NCBI Taxonomy" id="1416627"/>
    <lineage>
        <taxon>Bacteria</taxon>
        <taxon>Pseudomonadati</taxon>
        <taxon>Pseudomonadota</taxon>
        <taxon>Gammaproteobacteria</taxon>
        <taxon>Aeromonadales</taxon>
        <taxon>Aeromonadaceae</taxon>
        <taxon>Oceanisphaera</taxon>
    </lineage>
</organism>
<gene>
    <name evidence="1" type="ORF">CBP31_03010</name>
</gene>
<evidence type="ECO:0000313" key="2">
    <source>
        <dbReference type="Proteomes" id="UP000243937"/>
    </source>
</evidence>
<reference evidence="1 2" key="1">
    <citation type="journal article" date="2014" name="Int. J. Syst. Evol. Microbiol.">
        <title>Oceanisphaera profunda sp. nov., a marine bacterium isolated from deep-sea sediment, and emended description of the genus Oceanisphaera.</title>
        <authorList>
            <person name="Xu Z."/>
            <person name="Zhang X.Y."/>
            <person name="Su H.N."/>
            <person name="Yu Z.C."/>
            <person name="Liu C."/>
            <person name="Li H."/>
            <person name="Chen X.L."/>
            <person name="Song X.Y."/>
            <person name="Xie B.B."/>
            <person name="Qin Q.L."/>
            <person name="Zhou B.C."/>
            <person name="Shi M."/>
            <person name="Huang Y."/>
            <person name="Zhang Y.Z."/>
        </authorList>
    </citation>
    <scope>NUCLEOTIDE SEQUENCE [LARGE SCALE GENOMIC DNA]</scope>
    <source>
        <strain evidence="1 2">SM1222</strain>
    </source>
</reference>
<accession>A0A1Y0D2H0</accession>
<dbReference type="AlphaFoldDB" id="A0A1Y0D2H0"/>
<protein>
    <submittedName>
        <fullName evidence="1">Uncharacterized protein</fullName>
    </submittedName>
</protein>
<proteinExistence type="predicted"/>
<keyword evidence="2" id="KW-1185">Reference proteome</keyword>
<dbReference type="RefSeq" id="WP_087034809.1">
    <property type="nucleotide sequence ID" value="NZ_CP021377.1"/>
</dbReference>
<evidence type="ECO:0000313" key="1">
    <source>
        <dbReference type="EMBL" id="ART81721.1"/>
    </source>
</evidence>
<sequence length="105" mass="12332">MRFNQTHVEVGYRLYNRDKEFIASLLLNGYDSTNHLCDVLAIMHYASSEPALMEDILTFMKVMSRGVETHELIGRDNVINMQIKYGSKYYPGGSEEYIKRTEWMR</sequence>
<dbReference type="KEGG" id="opf:CBP31_03010"/>